<dbReference type="KEGG" id="tact:SG35_021480"/>
<dbReference type="AlphaFoldDB" id="A0AAE9YNZ7"/>
<evidence type="ECO:0000313" key="2">
    <source>
        <dbReference type="Proteomes" id="UP000032568"/>
    </source>
</evidence>
<reference evidence="1 2" key="1">
    <citation type="journal article" date="2015" name="Genome Announc.">
        <title>Draft Genome Sequences of Marine Isolates of Thalassomonas viridans and Thalassomonas actiniarum.</title>
        <authorList>
            <person name="Olonade I."/>
            <person name="van Zyl L.J."/>
            <person name="Trindade M."/>
        </authorList>
    </citation>
    <scope>NUCLEOTIDE SEQUENCE [LARGE SCALE GENOMIC DNA]</scope>
    <source>
        <strain evidence="1 2">A5K-106</strain>
    </source>
</reference>
<gene>
    <name evidence="1" type="ORF">SG35_021480</name>
</gene>
<dbReference type="Gene3D" id="3.40.50.300">
    <property type="entry name" value="P-loop containing nucleotide triphosphate hydrolases"/>
    <property type="match status" value="1"/>
</dbReference>
<dbReference type="InterPro" id="IPR040632">
    <property type="entry name" value="Sulfotransfer_4"/>
</dbReference>
<dbReference type="Pfam" id="PF17784">
    <property type="entry name" value="Sulfotransfer_4"/>
    <property type="match status" value="2"/>
</dbReference>
<accession>A0AAE9YNZ7</accession>
<dbReference type="Proteomes" id="UP000032568">
    <property type="component" value="Chromosome"/>
</dbReference>
<protein>
    <submittedName>
        <fullName evidence="1">Sulfotransferase family protein</fullName>
    </submittedName>
</protein>
<name>A0AAE9YNZ7_9GAMM</name>
<dbReference type="EMBL" id="CP059735">
    <property type="protein sequence ID" value="WDD97843.1"/>
    <property type="molecule type" value="Genomic_DNA"/>
</dbReference>
<dbReference type="SUPFAM" id="SSF52540">
    <property type="entry name" value="P-loop containing nucleoside triphosphate hydrolases"/>
    <property type="match status" value="1"/>
</dbReference>
<proteinExistence type="predicted"/>
<organism evidence="1 2">
    <name type="scientific">Thalassomonas actiniarum</name>
    <dbReference type="NCBI Taxonomy" id="485447"/>
    <lineage>
        <taxon>Bacteria</taxon>
        <taxon>Pseudomonadati</taxon>
        <taxon>Pseudomonadota</taxon>
        <taxon>Gammaproteobacteria</taxon>
        <taxon>Alteromonadales</taxon>
        <taxon>Colwelliaceae</taxon>
        <taxon>Thalassomonas</taxon>
    </lineage>
</organism>
<dbReference type="PANTHER" id="PTHR36978:SF4">
    <property type="entry name" value="P-LOOP CONTAINING NUCLEOSIDE TRIPHOSPHATE HYDROLASE PROTEIN"/>
    <property type="match status" value="1"/>
</dbReference>
<dbReference type="RefSeq" id="WP_044832093.1">
    <property type="nucleotide sequence ID" value="NZ_CP059735.1"/>
</dbReference>
<dbReference type="PANTHER" id="PTHR36978">
    <property type="entry name" value="P-LOOP CONTAINING NUCLEOTIDE TRIPHOSPHATE HYDROLASE"/>
    <property type="match status" value="1"/>
</dbReference>
<reference evidence="1 2" key="2">
    <citation type="journal article" date="2022" name="Mar. Drugs">
        <title>Bioassay-Guided Fractionation Leads to the Detection of Cholic Acid Generated by the Rare Thalassomonas sp.</title>
        <authorList>
            <person name="Pheiffer F."/>
            <person name="Schneider Y.K."/>
            <person name="Hansen E.H."/>
            <person name="Andersen J.H."/>
            <person name="Isaksson J."/>
            <person name="Busche T."/>
            <person name="R C."/>
            <person name="Kalinowski J."/>
            <person name="Zyl L.V."/>
            <person name="Trindade M."/>
        </authorList>
    </citation>
    <scope>NUCLEOTIDE SEQUENCE [LARGE SCALE GENOMIC DNA]</scope>
    <source>
        <strain evidence="1 2">A5K-106</strain>
    </source>
</reference>
<sequence length="209" mass="24047">MQDKIFIIGLPRTATTSVCLAMLNLGFKTAHTAYTRAAMTQAQVIADTPVFCDYRQLDLDYPGAKFIYLTREPELWLPSIRQLLKRMYVNLQRSDGGFNPTLKRCYNRVFHPLTQENLDRDDFLLGCYQRHQQDILEYFRGREQDLLMLDVSEQESFSRLLAFLNVIPGEGLEQGFDRINIGGKVTAWNKVRHPLKIEATQGGKIDKVA</sequence>
<dbReference type="InterPro" id="IPR027417">
    <property type="entry name" value="P-loop_NTPase"/>
</dbReference>
<evidence type="ECO:0000313" key="1">
    <source>
        <dbReference type="EMBL" id="WDD97843.1"/>
    </source>
</evidence>
<keyword evidence="2" id="KW-1185">Reference proteome</keyword>